<dbReference type="AlphaFoldDB" id="A0A9P8QBU8"/>
<dbReference type="EMBL" id="JAEUBG010000665">
    <property type="protein sequence ID" value="KAH3687688.1"/>
    <property type="molecule type" value="Genomic_DNA"/>
</dbReference>
<organism evidence="1 2">
    <name type="scientific">Wickerhamomyces pijperi</name>
    <name type="common">Yeast</name>
    <name type="synonym">Pichia pijperi</name>
    <dbReference type="NCBI Taxonomy" id="599730"/>
    <lineage>
        <taxon>Eukaryota</taxon>
        <taxon>Fungi</taxon>
        <taxon>Dikarya</taxon>
        <taxon>Ascomycota</taxon>
        <taxon>Saccharomycotina</taxon>
        <taxon>Saccharomycetes</taxon>
        <taxon>Phaffomycetales</taxon>
        <taxon>Wickerhamomycetaceae</taxon>
        <taxon>Wickerhamomyces</taxon>
    </lineage>
</organism>
<sequence>MILASNSLVKLSILTDSSLFCSSASFLPAVNDSNLDFKSAFSLSNWVFVLSNSEIWDCNLAREDSISDLALDNSDNSDFNFSSVEAELDCVFKESSYLF</sequence>
<gene>
    <name evidence="1" type="ORF">WICPIJ_001311</name>
</gene>
<dbReference type="Proteomes" id="UP000774326">
    <property type="component" value="Unassembled WGS sequence"/>
</dbReference>
<reference evidence="1" key="2">
    <citation type="submission" date="2021-01" db="EMBL/GenBank/DDBJ databases">
        <authorList>
            <person name="Schikora-Tamarit M.A."/>
        </authorList>
    </citation>
    <scope>NUCLEOTIDE SEQUENCE</scope>
    <source>
        <strain evidence="1">CBS2887</strain>
    </source>
</reference>
<reference evidence="1" key="1">
    <citation type="journal article" date="2021" name="Open Biol.">
        <title>Shared evolutionary footprints suggest mitochondrial oxidative damage underlies multiple complex I losses in fungi.</title>
        <authorList>
            <person name="Schikora-Tamarit M.A."/>
            <person name="Marcet-Houben M."/>
            <person name="Nosek J."/>
            <person name="Gabaldon T."/>
        </authorList>
    </citation>
    <scope>NUCLEOTIDE SEQUENCE</scope>
    <source>
        <strain evidence="1">CBS2887</strain>
    </source>
</reference>
<comment type="caution">
    <text evidence="1">The sequence shown here is derived from an EMBL/GenBank/DDBJ whole genome shotgun (WGS) entry which is preliminary data.</text>
</comment>
<keyword evidence="2" id="KW-1185">Reference proteome</keyword>
<evidence type="ECO:0000313" key="1">
    <source>
        <dbReference type="EMBL" id="KAH3687688.1"/>
    </source>
</evidence>
<protein>
    <submittedName>
        <fullName evidence="1">Uncharacterized protein</fullName>
    </submittedName>
</protein>
<proteinExistence type="predicted"/>
<evidence type="ECO:0000313" key="2">
    <source>
        <dbReference type="Proteomes" id="UP000774326"/>
    </source>
</evidence>
<name>A0A9P8QBU8_WICPI</name>
<accession>A0A9P8QBU8</accession>